<feature type="domain" description="Protein kinase" evidence="11">
    <location>
        <begin position="63"/>
        <end position="251"/>
    </location>
</feature>
<keyword evidence="2" id="KW-0723">Serine/threonine-protein kinase</keyword>
<dbReference type="SUPFAM" id="SSF56112">
    <property type="entry name" value="Protein kinase-like (PK-like)"/>
    <property type="match status" value="1"/>
</dbReference>
<comment type="catalytic activity">
    <reaction evidence="8">
        <text>L-seryl-[protein] + ATP = O-phospho-L-seryl-[protein] + ADP + H(+)</text>
        <dbReference type="Rhea" id="RHEA:17989"/>
        <dbReference type="Rhea" id="RHEA-COMP:9863"/>
        <dbReference type="Rhea" id="RHEA-COMP:11604"/>
        <dbReference type="ChEBI" id="CHEBI:15378"/>
        <dbReference type="ChEBI" id="CHEBI:29999"/>
        <dbReference type="ChEBI" id="CHEBI:30616"/>
        <dbReference type="ChEBI" id="CHEBI:83421"/>
        <dbReference type="ChEBI" id="CHEBI:456216"/>
        <dbReference type="EC" id="2.7.11.1"/>
    </reaction>
</comment>
<evidence type="ECO:0000313" key="13">
    <source>
        <dbReference type="RefSeq" id="XP_048128083.1"/>
    </source>
</evidence>
<comment type="catalytic activity">
    <reaction evidence="7">
        <text>L-threonyl-[protein] + ATP = O-phospho-L-threonyl-[protein] + ADP + H(+)</text>
        <dbReference type="Rhea" id="RHEA:46608"/>
        <dbReference type="Rhea" id="RHEA-COMP:11060"/>
        <dbReference type="Rhea" id="RHEA-COMP:11605"/>
        <dbReference type="ChEBI" id="CHEBI:15378"/>
        <dbReference type="ChEBI" id="CHEBI:30013"/>
        <dbReference type="ChEBI" id="CHEBI:30616"/>
        <dbReference type="ChEBI" id="CHEBI:61977"/>
        <dbReference type="ChEBI" id="CHEBI:456216"/>
        <dbReference type="EC" id="2.7.11.1"/>
    </reaction>
</comment>
<dbReference type="Gene3D" id="3.30.200.20">
    <property type="entry name" value="Phosphorylase Kinase, domain 1"/>
    <property type="match status" value="1"/>
</dbReference>
<reference evidence="13" key="1">
    <citation type="submission" date="2025-08" db="UniProtKB">
        <authorList>
            <consortium name="RefSeq"/>
        </authorList>
    </citation>
    <scope>IDENTIFICATION</scope>
    <source>
        <tissue evidence="13">Leaf</tissue>
    </source>
</reference>
<evidence type="ECO:0000256" key="10">
    <source>
        <dbReference type="SAM" id="SignalP"/>
    </source>
</evidence>
<feature type="chain" id="PRO_5046412940" description="non-specific serine/threonine protein kinase" evidence="10">
    <location>
        <begin position="21"/>
        <end position="251"/>
    </location>
</feature>
<protein>
    <recommendedName>
        <fullName evidence="1">non-specific serine/threonine protein kinase</fullName>
        <ecNumber evidence="1">2.7.11.1</ecNumber>
    </recommendedName>
</protein>
<dbReference type="InterPro" id="IPR051420">
    <property type="entry name" value="Ser_Thr_Kinases_DiverseReg"/>
</dbReference>
<dbReference type="EC" id="2.7.11.1" evidence="1"/>
<evidence type="ECO:0000259" key="11">
    <source>
        <dbReference type="PROSITE" id="PS50011"/>
    </source>
</evidence>
<dbReference type="Pfam" id="PF00069">
    <property type="entry name" value="Pkinase"/>
    <property type="match status" value="1"/>
</dbReference>
<dbReference type="InterPro" id="IPR008266">
    <property type="entry name" value="Tyr_kinase_AS"/>
</dbReference>
<evidence type="ECO:0000256" key="6">
    <source>
        <dbReference type="ARBA" id="ARBA00022840"/>
    </source>
</evidence>
<keyword evidence="6 9" id="KW-0067">ATP-binding</keyword>
<sequence>MTLFIPLAAVFICCIVLGSCFPFRRATKSVQSETRETSGNFLSIWNYHGRIVYEDVINATEDFDIKYCIGTGGYGSVYRARLPDGKVVALKKLHHVEAEDLSFGKSFRNEVKYLTEIRHRSILKLHGFCLHRQCMFLIYECMENGSLSCAPRDDVRAVELDWSKRVDLIQDTAHALSYMHHDCAQPIIHRDISSNNILLSGKMRAFVSDFGTARLLDHDSSSNFIANIPGTYRYIVPELAYTLVVNEKCDV</sequence>
<gene>
    <name evidence="13" type="primary">LOC125312762</name>
</gene>
<dbReference type="InterPro" id="IPR017441">
    <property type="entry name" value="Protein_kinase_ATP_BS"/>
</dbReference>
<dbReference type="Proteomes" id="UP000827889">
    <property type="component" value="Chromosome 11"/>
</dbReference>
<evidence type="ECO:0000313" key="12">
    <source>
        <dbReference type="Proteomes" id="UP000827889"/>
    </source>
</evidence>
<name>A0ABM3GUP2_9MYRT</name>
<dbReference type="GeneID" id="125312762"/>
<dbReference type="PROSITE" id="PS50011">
    <property type="entry name" value="PROTEIN_KINASE_DOM"/>
    <property type="match status" value="1"/>
</dbReference>
<dbReference type="InterPro" id="IPR000719">
    <property type="entry name" value="Prot_kinase_dom"/>
</dbReference>
<dbReference type="PANTHER" id="PTHR48005">
    <property type="entry name" value="LEUCINE RICH REPEAT KINASE 2"/>
    <property type="match status" value="1"/>
</dbReference>
<evidence type="ECO:0000256" key="9">
    <source>
        <dbReference type="PROSITE-ProRule" id="PRU10141"/>
    </source>
</evidence>
<evidence type="ECO:0000256" key="8">
    <source>
        <dbReference type="ARBA" id="ARBA00048679"/>
    </source>
</evidence>
<feature type="binding site" evidence="9">
    <location>
        <position position="91"/>
    </location>
    <ligand>
        <name>ATP</name>
        <dbReference type="ChEBI" id="CHEBI:30616"/>
    </ligand>
</feature>
<dbReference type="PROSITE" id="PS00109">
    <property type="entry name" value="PROTEIN_KINASE_TYR"/>
    <property type="match status" value="1"/>
</dbReference>
<keyword evidence="5" id="KW-0418">Kinase</keyword>
<keyword evidence="10" id="KW-0732">Signal</keyword>
<organism evidence="12 13">
    <name type="scientific">Rhodamnia argentea</name>
    <dbReference type="NCBI Taxonomy" id="178133"/>
    <lineage>
        <taxon>Eukaryota</taxon>
        <taxon>Viridiplantae</taxon>
        <taxon>Streptophyta</taxon>
        <taxon>Embryophyta</taxon>
        <taxon>Tracheophyta</taxon>
        <taxon>Spermatophyta</taxon>
        <taxon>Magnoliopsida</taxon>
        <taxon>eudicotyledons</taxon>
        <taxon>Gunneridae</taxon>
        <taxon>Pentapetalae</taxon>
        <taxon>rosids</taxon>
        <taxon>malvids</taxon>
        <taxon>Myrtales</taxon>
        <taxon>Myrtaceae</taxon>
        <taxon>Myrtoideae</taxon>
        <taxon>Myrteae</taxon>
        <taxon>Australasian group</taxon>
        <taxon>Rhodamnia</taxon>
    </lineage>
</organism>
<evidence type="ECO:0000256" key="4">
    <source>
        <dbReference type="ARBA" id="ARBA00022741"/>
    </source>
</evidence>
<evidence type="ECO:0000256" key="2">
    <source>
        <dbReference type="ARBA" id="ARBA00022527"/>
    </source>
</evidence>
<evidence type="ECO:0000256" key="5">
    <source>
        <dbReference type="ARBA" id="ARBA00022777"/>
    </source>
</evidence>
<dbReference type="Gene3D" id="1.10.510.10">
    <property type="entry name" value="Transferase(Phosphotransferase) domain 1"/>
    <property type="match status" value="1"/>
</dbReference>
<dbReference type="PANTHER" id="PTHR48005:SF16">
    <property type="entry name" value="MDIS1-INTERACTING RECEPTOR LIKE KINASE 2-LIKE ISOFORM X1"/>
    <property type="match status" value="1"/>
</dbReference>
<keyword evidence="3" id="KW-0808">Transferase</keyword>
<evidence type="ECO:0000256" key="1">
    <source>
        <dbReference type="ARBA" id="ARBA00012513"/>
    </source>
</evidence>
<keyword evidence="4 9" id="KW-0547">Nucleotide-binding</keyword>
<evidence type="ECO:0000256" key="7">
    <source>
        <dbReference type="ARBA" id="ARBA00047899"/>
    </source>
</evidence>
<evidence type="ECO:0000256" key="3">
    <source>
        <dbReference type="ARBA" id="ARBA00022679"/>
    </source>
</evidence>
<dbReference type="RefSeq" id="XP_048128083.1">
    <property type="nucleotide sequence ID" value="XM_048272126.1"/>
</dbReference>
<proteinExistence type="predicted"/>
<keyword evidence="12" id="KW-1185">Reference proteome</keyword>
<accession>A0ABM3GUP2</accession>
<feature type="signal peptide" evidence="10">
    <location>
        <begin position="1"/>
        <end position="20"/>
    </location>
</feature>
<dbReference type="InterPro" id="IPR011009">
    <property type="entry name" value="Kinase-like_dom_sf"/>
</dbReference>
<dbReference type="PROSITE" id="PS00107">
    <property type="entry name" value="PROTEIN_KINASE_ATP"/>
    <property type="match status" value="1"/>
</dbReference>